<dbReference type="Proteomes" id="UP000317624">
    <property type="component" value="Unassembled WGS sequence"/>
</dbReference>
<feature type="compositionally biased region" description="Basic and acidic residues" evidence="1">
    <location>
        <begin position="14"/>
        <end position="28"/>
    </location>
</feature>
<gene>
    <name evidence="2" type="ORF">FNT36_05505</name>
</gene>
<reference evidence="2 3" key="1">
    <citation type="submission" date="2019-07" db="EMBL/GenBank/DDBJ databases">
        <title>Hymenobacter sp. straun FUR1 Genome sequencing and assembly.</title>
        <authorList>
            <person name="Chhetri G."/>
        </authorList>
    </citation>
    <scope>NUCLEOTIDE SEQUENCE [LARGE SCALE GENOMIC DNA]</scope>
    <source>
        <strain evidence="2 3">Fur1</strain>
    </source>
</reference>
<feature type="region of interest" description="Disordered" evidence="1">
    <location>
        <begin position="1"/>
        <end position="157"/>
    </location>
</feature>
<dbReference type="OrthoDB" id="883588at2"/>
<feature type="compositionally biased region" description="Basic and acidic residues" evidence="1">
    <location>
        <begin position="119"/>
        <end position="157"/>
    </location>
</feature>
<protein>
    <submittedName>
        <fullName evidence="2">Uncharacterized protein</fullName>
    </submittedName>
</protein>
<accession>A0A558C410</accession>
<evidence type="ECO:0000256" key="1">
    <source>
        <dbReference type="SAM" id="MobiDB-lite"/>
    </source>
</evidence>
<feature type="compositionally biased region" description="Polar residues" evidence="1">
    <location>
        <begin position="1"/>
        <end position="13"/>
    </location>
</feature>
<proteinExistence type="predicted"/>
<dbReference type="AlphaFoldDB" id="A0A558C410"/>
<sequence>MSTFPSPDGPTTNDKNDLPEDQQRRAEQAHLQVDTTADQAEAGTPRYGNFGKANETEPAVPTQHKNDGSNDNPDEFSEFRKPGQPVTEDYGTSADAASPDHQQGHIEQNQAPGEVKAAQNKETDEQRAAWSSDDERYAGGHREASWEESNDKEHSND</sequence>
<comment type="caution">
    <text evidence="2">The sequence shown here is derived from an EMBL/GenBank/DDBJ whole genome shotgun (WGS) entry which is preliminary data.</text>
</comment>
<evidence type="ECO:0000313" key="2">
    <source>
        <dbReference type="EMBL" id="TVT43541.1"/>
    </source>
</evidence>
<keyword evidence="3" id="KW-1185">Reference proteome</keyword>
<dbReference type="EMBL" id="VMRJ01000001">
    <property type="protein sequence ID" value="TVT43541.1"/>
    <property type="molecule type" value="Genomic_DNA"/>
</dbReference>
<name>A0A558C410_9BACT</name>
<organism evidence="2 3">
    <name type="scientific">Hymenobacter setariae</name>
    <dbReference type="NCBI Taxonomy" id="2594794"/>
    <lineage>
        <taxon>Bacteria</taxon>
        <taxon>Pseudomonadati</taxon>
        <taxon>Bacteroidota</taxon>
        <taxon>Cytophagia</taxon>
        <taxon>Cytophagales</taxon>
        <taxon>Hymenobacteraceae</taxon>
        <taxon>Hymenobacter</taxon>
    </lineage>
</organism>
<dbReference type="RefSeq" id="WP_144845138.1">
    <property type="nucleotide sequence ID" value="NZ_VMRJ01000001.1"/>
</dbReference>
<evidence type="ECO:0000313" key="3">
    <source>
        <dbReference type="Proteomes" id="UP000317624"/>
    </source>
</evidence>